<evidence type="ECO:0000256" key="1">
    <source>
        <dbReference type="SAM" id="MobiDB-lite"/>
    </source>
</evidence>
<feature type="region of interest" description="Disordered" evidence="1">
    <location>
        <begin position="101"/>
        <end position="200"/>
    </location>
</feature>
<dbReference type="AlphaFoldDB" id="A0A9Q3GDI7"/>
<feature type="compositionally biased region" description="Polar residues" evidence="1">
    <location>
        <begin position="1"/>
        <end position="21"/>
    </location>
</feature>
<feature type="compositionally biased region" description="Basic and acidic residues" evidence="1">
    <location>
        <begin position="191"/>
        <end position="200"/>
    </location>
</feature>
<feature type="compositionally biased region" description="Basic and acidic residues" evidence="1">
    <location>
        <begin position="144"/>
        <end position="171"/>
    </location>
</feature>
<dbReference type="Proteomes" id="UP000765509">
    <property type="component" value="Unassembled WGS sequence"/>
</dbReference>
<evidence type="ECO:0000313" key="3">
    <source>
        <dbReference type="Proteomes" id="UP000765509"/>
    </source>
</evidence>
<gene>
    <name evidence="2" type="ORF">O181_003090</name>
</gene>
<protein>
    <submittedName>
        <fullName evidence="2">Uncharacterized protein</fullName>
    </submittedName>
</protein>
<feature type="region of interest" description="Disordered" evidence="1">
    <location>
        <begin position="1"/>
        <end position="36"/>
    </location>
</feature>
<sequence length="200" mass="22386">MEYHNRSGSNCFIQSNGSEPENLSHKSKRQECQPREEALMKDSRAFTSSQRLASSFYTLLERPDADITAIPVVRSEKFPTSSNRDIPVSVIELVYGRKEAGVETPSKHLNRESEPLSSSNKALEPRTDRGPSEGLETHVFQRTIPKDKILVEKPKNFVRGQEERVGTKEGKQASGISSSLQKQNKVSESAKQGKESPKEQ</sequence>
<comment type="caution">
    <text evidence="2">The sequence shown here is derived from an EMBL/GenBank/DDBJ whole genome shotgun (WGS) entry which is preliminary data.</text>
</comment>
<proteinExistence type="predicted"/>
<dbReference type="EMBL" id="AVOT02000536">
    <property type="protein sequence ID" value="MBW0463375.1"/>
    <property type="molecule type" value="Genomic_DNA"/>
</dbReference>
<reference evidence="2" key="1">
    <citation type="submission" date="2021-03" db="EMBL/GenBank/DDBJ databases">
        <title>Draft genome sequence of rust myrtle Austropuccinia psidii MF-1, a brazilian biotype.</title>
        <authorList>
            <person name="Quecine M.C."/>
            <person name="Pachon D.M.R."/>
            <person name="Bonatelli M.L."/>
            <person name="Correr F.H."/>
            <person name="Franceschini L.M."/>
            <person name="Leite T.F."/>
            <person name="Margarido G.R.A."/>
            <person name="Almeida C.A."/>
            <person name="Ferrarezi J.A."/>
            <person name="Labate C.A."/>
        </authorList>
    </citation>
    <scope>NUCLEOTIDE SEQUENCE</scope>
    <source>
        <strain evidence="2">MF-1</strain>
    </source>
</reference>
<accession>A0A9Q3GDI7</accession>
<keyword evidence="3" id="KW-1185">Reference proteome</keyword>
<evidence type="ECO:0000313" key="2">
    <source>
        <dbReference type="EMBL" id="MBW0463375.1"/>
    </source>
</evidence>
<name>A0A9Q3GDI7_9BASI</name>
<feature type="compositionally biased region" description="Polar residues" evidence="1">
    <location>
        <begin position="174"/>
        <end position="190"/>
    </location>
</feature>
<feature type="compositionally biased region" description="Basic and acidic residues" evidence="1">
    <location>
        <begin position="101"/>
        <end position="114"/>
    </location>
</feature>
<organism evidence="2 3">
    <name type="scientific">Austropuccinia psidii MF-1</name>
    <dbReference type="NCBI Taxonomy" id="1389203"/>
    <lineage>
        <taxon>Eukaryota</taxon>
        <taxon>Fungi</taxon>
        <taxon>Dikarya</taxon>
        <taxon>Basidiomycota</taxon>
        <taxon>Pucciniomycotina</taxon>
        <taxon>Pucciniomycetes</taxon>
        <taxon>Pucciniales</taxon>
        <taxon>Sphaerophragmiaceae</taxon>
        <taxon>Austropuccinia</taxon>
    </lineage>
</organism>